<feature type="region of interest" description="Disordered" evidence="1">
    <location>
        <begin position="156"/>
        <end position="230"/>
    </location>
</feature>
<comment type="caution">
    <text evidence="3">The sequence shown here is derived from an EMBL/GenBank/DDBJ whole genome shotgun (WGS) entry which is preliminary data.</text>
</comment>
<reference evidence="3" key="1">
    <citation type="journal article" date="2020" name="Fungal Divers.">
        <title>Resolving the Mortierellaceae phylogeny through synthesis of multi-gene phylogenetics and phylogenomics.</title>
        <authorList>
            <person name="Vandepol N."/>
            <person name="Liber J."/>
            <person name="Desiro A."/>
            <person name="Na H."/>
            <person name="Kennedy M."/>
            <person name="Barry K."/>
            <person name="Grigoriev I.V."/>
            <person name="Miller A.N."/>
            <person name="O'Donnell K."/>
            <person name="Stajich J.E."/>
            <person name="Bonito G."/>
        </authorList>
    </citation>
    <scope>NUCLEOTIDE SEQUENCE</scope>
    <source>
        <strain evidence="3">BC1065</strain>
    </source>
</reference>
<evidence type="ECO:0000313" key="4">
    <source>
        <dbReference type="Proteomes" id="UP000807716"/>
    </source>
</evidence>
<evidence type="ECO:0000256" key="2">
    <source>
        <dbReference type="SAM" id="Phobius"/>
    </source>
</evidence>
<feature type="compositionally biased region" description="Polar residues" evidence="1">
    <location>
        <begin position="298"/>
        <end position="308"/>
    </location>
</feature>
<proteinExistence type="predicted"/>
<feature type="compositionally biased region" description="Polar residues" evidence="1">
    <location>
        <begin position="170"/>
        <end position="184"/>
    </location>
</feature>
<keyword evidence="2" id="KW-0472">Membrane</keyword>
<protein>
    <submittedName>
        <fullName evidence="3">Uncharacterized protein</fullName>
    </submittedName>
</protein>
<dbReference type="AlphaFoldDB" id="A0A9P6Q6J9"/>
<gene>
    <name evidence="3" type="ORF">DFQ27_004215</name>
</gene>
<name>A0A9P6Q6J9_9FUNG</name>
<feature type="transmembrane region" description="Helical" evidence="2">
    <location>
        <begin position="38"/>
        <end position="58"/>
    </location>
</feature>
<evidence type="ECO:0000313" key="3">
    <source>
        <dbReference type="EMBL" id="KAG0259135.1"/>
    </source>
</evidence>
<dbReference type="Proteomes" id="UP000807716">
    <property type="component" value="Unassembled WGS sequence"/>
</dbReference>
<keyword evidence="2" id="KW-0812">Transmembrane</keyword>
<sequence length="336" mass="34796">MLGILALLVGGQEMIPPPIPDGQGDGSGMSNDTQRILLISLSSVGAFLFVSIILCIWIREARANRREMPKSLPPGYDGAGFQEKGKIQEGQTYQQSNVSTGSVLPPYTVAPGAAAAAAAARGGDGGEGQSTGATAAAPPAISTKGLCPITVIVDAPSPTYAPPKTLDKTMMNSRPRTNSTSQPRSGPASFFFSSSSSPSSSSSSSPPSYSSPSSSSSPPSSSKSRDRGVVRSNSKLANLVGMGHNFSGDQDGSLHAVASIEQGRNAGFGLGYDVELAHQYEQQQNKRASAILMEQVLNTPPRSPSPSQMLFGHHGGGESGSSRSSYEYGHGRNPTH</sequence>
<dbReference type="OrthoDB" id="2408457at2759"/>
<dbReference type="EMBL" id="JAAAJB010000295">
    <property type="protein sequence ID" value="KAG0259135.1"/>
    <property type="molecule type" value="Genomic_DNA"/>
</dbReference>
<feature type="compositionally biased region" description="Low complexity" evidence="1">
    <location>
        <begin position="189"/>
        <end position="222"/>
    </location>
</feature>
<organism evidence="3 4">
    <name type="scientific">Actinomortierella ambigua</name>
    <dbReference type="NCBI Taxonomy" id="1343610"/>
    <lineage>
        <taxon>Eukaryota</taxon>
        <taxon>Fungi</taxon>
        <taxon>Fungi incertae sedis</taxon>
        <taxon>Mucoromycota</taxon>
        <taxon>Mortierellomycotina</taxon>
        <taxon>Mortierellomycetes</taxon>
        <taxon>Mortierellales</taxon>
        <taxon>Mortierellaceae</taxon>
        <taxon>Actinomortierella</taxon>
    </lineage>
</organism>
<feature type="compositionally biased region" description="Low complexity" evidence="1">
    <location>
        <begin position="320"/>
        <end position="336"/>
    </location>
</feature>
<accession>A0A9P6Q6J9</accession>
<feature type="region of interest" description="Disordered" evidence="1">
    <location>
        <begin position="298"/>
        <end position="336"/>
    </location>
</feature>
<evidence type="ECO:0000256" key="1">
    <source>
        <dbReference type="SAM" id="MobiDB-lite"/>
    </source>
</evidence>
<keyword evidence="2" id="KW-1133">Transmembrane helix</keyword>
<feature type="region of interest" description="Disordered" evidence="1">
    <location>
        <begin position="120"/>
        <end position="139"/>
    </location>
</feature>
<keyword evidence="4" id="KW-1185">Reference proteome</keyword>